<accession>A0A3B0YUH2</accession>
<proteinExistence type="inferred from homology"/>
<keyword evidence="3" id="KW-0378">Hydrolase</keyword>
<evidence type="ECO:0000256" key="4">
    <source>
        <dbReference type="ARBA" id="ARBA00023204"/>
    </source>
</evidence>
<organism evidence="5">
    <name type="scientific">hydrothermal vent metagenome</name>
    <dbReference type="NCBI Taxonomy" id="652676"/>
    <lineage>
        <taxon>unclassified sequences</taxon>
        <taxon>metagenomes</taxon>
        <taxon>ecological metagenomes</taxon>
    </lineage>
</organism>
<dbReference type="GO" id="GO:0006284">
    <property type="term" value="P:base-excision repair"/>
    <property type="evidence" value="ECO:0007669"/>
    <property type="project" value="InterPro"/>
</dbReference>
<dbReference type="Gene3D" id="3.10.300.10">
    <property type="entry name" value="Methylpurine-DNA glycosylase (MPG)"/>
    <property type="match status" value="1"/>
</dbReference>
<dbReference type="InterPro" id="IPR036995">
    <property type="entry name" value="MPG_sf"/>
</dbReference>
<keyword evidence="2" id="KW-0227">DNA damage</keyword>
<evidence type="ECO:0000256" key="1">
    <source>
        <dbReference type="ARBA" id="ARBA00009232"/>
    </source>
</evidence>
<dbReference type="InterPro" id="IPR011034">
    <property type="entry name" value="Formyl_transferase-like_C_sf"/>
</dbReference>
<dbReference type="GO" id="GO:0003905">
    <property type="term" value="F:alkylbase DNA N-glycosylase activity"/>
    <property type="evidence" value="ECO:0007669"/>
    <property type="project" value="InterPro"/>
</dbReference>
<protein>
    <submittedName>
        <fullName evidence="5">Uncharacterized protein</fullName>
    </submittedName>
</protein>
<dbReference type="SUPFAM" id="SSF50486">
    <property type="entry name" value="FMT C-terminal domain-like"/>
    <property type="match status" value="1"/>
</dbReference>
<evidence type="ECO:0000313" key="5">
    <source>
        <dbReference type="EMBL" id="VAW72534.1"/>
    </source>
</evidence>
<dbReference type="AlphaFoldDB" id="A0A3B0YUH2"/>
<evidence type="ECO:0000256" key="2">
    <source>
        <dbReference type="ARBA" id="ARBA00022763"/>
    </source>
</evidence>
<keyword evidence="4" id="KW-0234">DNA repair</keyword>
<dbReference type="InterPro" id="IPR003180">
    <property type="entry name" value="MPG"/>
</dbReference>
<evidence type="ECO:0000256" key="3">
    <source>
        <dbReference type="ARBA" id="ARBA00022801"/>
    </source>
</evidence>
<comment type="similarity">
    <text evidence="1">Belongs to the DNA glycosylase MPG family.</text>
</comment>
<dbReference type="EMBL" id="UOFJ01000670">
    <property type="protein sequence ID" value="VAW72534.1"/>
    <property type="molecule type" value="Genomic_DNA"/>
</dbReference>
<reference evidence="5" key="1">
    <citation type="submission" date="2018-06" db="EMBL/GenBank/DDBJ databases">
        <authorList>
            <person name="Zhirakovskaya E."/>
        </authorList>
    </citation>
    <scope>NUCLEOTIDE SEQUENCE</scope>
</reference>
<dbReference type="Pfam" id="PF02245">
    <property type="entry name" value="Pur_DNA_glyco"/>
    <property type="match status" value="1"/>
</dbReference>
<gene>
    <name evidence="5" type="ORF">MNBD_GAMMA10-2449</name>
</gene>
<dbReference type="GO" id="GO:0003677">
    <property type="term" value="F:DNA binding"/>
    <property type="evidence" value="ECO:0007669"/>
    <property type="project" value="InterPro"/>
</dbReference>
<name>A0A3B0YUH2_9ZZZZ</name>
<sequence length="51" mass="5874">MQINTAFFNRDAASLARALLGKVIQHRHKCHWLAARIIETDSKQVIPYILN</sequence>